<dbReference type="PANTHER" id="PTHR21292:SF1">
    <property type="entry name" value="EXOCYST COMPLEX COMPONENT 3"/>
    <property type="match status" value="1"/>
</dbReference>
<evidence type="ECO:0000256" key="3">
    <source>
        <dbReference type="ARBA" id="ARBA00022483"/>
    </source>
</evidence>
<keyword evidence="2" id="KW-0813">Transport</keyword>
<dbReference type="Proteomes" id="UP000054007">
    <property type="component" value="Unassembled WGS sequence"/>
</dbReference>
<dbReference type="PANTHER" id="PTHR21292">
    <property type="entry name" value="EXOCYST COMPLEX COMPONENT SEC6-RELATED"/>
    <property type="match status" value="1"/>
</dbReference>
<dbReference type="EMBL" id="KN880554">
    <property type="protein sequence ID" value="KIY66437.1"/>
    <property type="molecule type" value="Genomic_DNA"/>
</dbReference>
<accession>A0A0D7B7H7</accession>
<dbReference type="GO" id="GO:0006887">
    <property type="term" value="P:exocytosis"/>
    <property type="evidence" value="ECO:0007669"/>
    <property type="project" value="UniProtKB-KW"/>
</dbReference>
<keyword evidence="5" id="KW-1185">Reference proteome</keyword>
<keyword evidence="3" id="KW-0268">Exocytosis</keyword>
<evidence type="ECO:0000313" key="5">
    <source>
        <dbReference type="Proteomes" id="UP000054007"/>
    </source>
</evidence>
<name>A0A0D7B7H7_9AGAR</name>
<sequence length="748" mass="84886">MSAAPVSAAQSIGEYLQSPDDLVKVSAYRKKLEKEKASIDARLKSGVKEQLLATREGLRKLMGTRKNVQAIKDEMVLVDNECTDPQNRVSTFDQISRVSMVHRNFEQTEDMVNNLLEMNSKVANIEDMLQADRADIVGPAPNLLVIHYLLNQLEEFRNQTMHQAKKASSSSRSLLNRWFEQLNAVIEQFDEYIVELAEHLIDIVRKGHPDVIVRLLKIVEIEGREDEKAIAIRLVKKAAKMDAASKFKSMQANARVIKHYRSKVMRAITDSVGRKFQAAYEDNKADPVGFLDSIQWMYQDIIRVQGDIVPCFPPDYDIEGHYIKAYHKSLNNTLKEIVASEPGANVLLTLFEWLKGYKSDMKELGVRPELLEPPLLDGKEQALIEDYVSVIIKKLDEWSSNLIKTEIDEFTTRAEPPEVDADGLYIPQGGAPVLFQMVNQQVDLAMDSGQGSILSRVVHEVARVLRSMQARWSKIIEAEYKKQVEKPEEVAAGLVEYLIALGNDQIKSADYTETLLGRLEGAVSEKYRVPIAERLNEAIDGYLDVAKKCTQTLIDVIFNDLKPATKNLFQPQWYDGIMRQIIETMRDYMTDYQSFLNPSLLEVLVEDLIHTWLLGYLNALANAPKLRMPEAPEQISDDMGEAYKFFSTLKNGAEVEAAFKVLELILAMLDASQDLLFMSYWEFAKIHGPNVAFVESLLKARSDFDRTAVSEVMESVKGKAKEVQEPEEPTIMKRVMVQSSFSRFLNRS</sequence>
<dbReference type="GO" id="GO:0051601">
    <property type="term" value="P:exocyst localization"/>
    <property type="evidence" value="ECO:0007669"/>
    <property type="project" value="TreeGrafter"/>
</dbReference>
<dbReference type="STRING" id="1314674.A0A0D7B7H7"/>
<dbReference type="AlphaFoldDB" id="A0A0D7B7H7"/>
<comment type="similarity">
    <text evidence="1">Belongs to the SEC6 family.</text>
</comment>
<protein>
    <submittedName>
        <fullName evidence="4">Exocyst complex component Sec6</fullName>
    </submittedName>
</protein>
<dbReference type="OrthoDB" id="190098at2759"/>
<dbReference type="InterPro" id="IPR042532">
    <property type="entry name" value="EXOC3/Sec6_C"/>
</dbReference>
<dbReference type="GO" id="GO:0000149">
    <property type="term" value="F:SNARE binding"/>
    <property type="evidence" value="ECO:0007669"/>
    <property type="project" value="TreeGrafter"/>
</dbReference>
<dbReference type="Gene3D" id="1.10.357.50">
    <property type="match status" value="1"/>
</dbReference>
<reference evidence="4 5" key="1">
    <citation type="journal article" date="2015" name="Fungal Genet. Biol.">
        <title>Evolution of novel wood decay mechanisms in Agaricales revealed by the genome sequences of Fistulina hepatica and Cylindrobasidium torrendii.</title>
        <authorList>
            <person name="Floudas D."/>
            <person name="Held B.W."/>
            <person name="Riley R."/>
            <person name="Nagy L.G."/>
            <person name="Koehler G."/>
            <person name="Ransdell A.S."/>
            <person name="Younus H."/>
            <person name="Chow J."/>
            <person name="Chiniquy J."/>
            <person name="Lipzen A."/>
            <person name="Tritt A."/>
            <person name="Sun H."/>
            <person name="Haridas S."/>
            <person name="LaButti K."/>
            <person name="Ohm R.A."/>
            <person name="Kues U."/>
            <person name="Blanchette R.A."/>
            <person name="Grigoriev I.V."/>
            <person name="Minto R.E."/>
            <person name="Hibbett D.S."/>
        </authorList>
    </citation>
    <scope>NUCLEOTIDE SEQUENCE [LARGE SCALE GENOMIC DNA]</scope>
    <source>
        <strain evidence="4 5">FP15055 ss-10</strain>
    </source>
</reference>
<evidence type="ECO:0000313" key="4">
    <source>
        <dbReference type="EMBL" id="KIY66437.1"/>
    </source>
</evidence>
<organism evidence="4 5">
    <name type="scientific">Cylindrobasidium torrendii FP15055 ss-10</name>
    <dbReference type="NCBI Taxonomy" id="1314674"/>
    <lineage>
        <taxon>Eukaryota</taxon>
        <taxon>Fungi</taxon>
        <taxon>Dikarya</taxon>
        <taxon>Basidiomycota</taxon>
        <taxon>Agaricomycotina</taxon>
        <taxon>Agaricomycetes</taxon>
        <taxon>Agaricomycetidae</taxon>
        <taxon>Agaricales</taxon>
        <taxon>Marasmiineae</taxon>
        <taxon>Physalacriaceae</taxon>
        <taxon>Cylindrobasidium</taxon>
    </lineage>
</organism>
<dbReference type="Pfam" id="PF06046">
    <property type="entry name" value="Sec6"/>
    <property type="match status" value="1"/>
</dbReference>
<evidence type="ECO:0000256" key="2">
    <source>
        <dbReference type="ARBA" id="ARBA00022448"/>
    </source>
</evidence>
<dbReference type="InterPro" id="IPR010326">
    <property type="entry name" value="EXOC3/Sec6"/>
</dbReference>
<dbReference type="Gene3D" id="1.10.357.70">
    <property type="entry name" value="Exocyst complex component Sec6, C-terminal domain"/>
    <property type="match status" value="1"/>
</dbReference>
<dbReference type="GO" id="GO:0000145">
    <property type="term" value="C:exocyst"/>
    <property type="evidence" value="ECO:0007669"/>
    <property type="project" value="InterPro"/>
</dbReference>
<gene>
    <name evidence="4" type="ORF">CYLTODRAFT_491446</name>
</gene>
<proteinExistence type="inferred from homology"/>
<dbReference type="FunFam" id="1.10.357.50:FF:000006">
    <property type="entry name" value="Exocyst complex component sec6"/>
    <property type="match status" value="1"/>
</dbReference>
<evidence type="ECO:0000256" key="1">
    <source>
        <dbReference type="ARBA" id="ARBA00009447"/>
    </source>
</evidence>